<dbReference type="GO" id="GO:0006302">
    <property type="term" value="P:double-strand break repair"/>
    <property type="evidence" value="ECO:0007669"/>
    <property type="project" value="TreeGrafter"/>
</dbReference>
<sequence>MSASGDGLPVKISNYVEENAKLKTPSRETVETPDISPELFAQQCAIFSPEDEESGQITSDKSELTDSVPLQAEAECVNSRSSIETNEEQTDPTHIEDSSSSPSNSSSGRFRRSMHYTVPKINFAEKIVFCLDMSSDMEDIPFKLGDRSQHSPLSMVKRTIQLFVENKHFINRKHEFSLMVLYENATWVREFTNDPKELIDSLQDLTETQACNTCDLASIVTLITEKCEIRIPRKVSLLPCIFRIILVYGRSRCMFHFSSDEAREFLINYPFFILDIVYIHEPPSSENKCQEIFEALCDLDEHDKSYIFEVTRNTTKLHNSMAKLLTHPIQRCAQKDSSYSIRTPFLQDLE</sequence>
<evidence type="ECO:0000256" key="14">
    <source>
        <dbReference type="ARBA" id="ARBA00030984"/>
    </source>
</evidence>
<name>A0AAV6VLY1_9ARAC</name>
<evidence type="ECO:0000256" key="5">
    <source>
        <dbReference type="ARBA" id="ARBA00022490"/>
    </source>
</evidence>
<evidence type="ECO:0000256" key="12">
    <source>
        <dbReference type="ARBA" id="ARBA00023242"/>
    </source>
</evidence>
<evidence type="ECO:0000256" key="4">
    <source>
        <dbReference type="ARBA" id="ARBA00019437"/>
    </source>
</evidence>
<dbReference type="GO" id="GO:0045739">
    <property type="term" value="P:positive regulation of DNA repair"/>
    <property type="evidence" value="ECO:0007669"/>
    <property type="project" value="InterPro"/>
</dbReference>
<dbReference type="InterPro" id="IPR026126">
    <property type="entry name" value="BABAM1"/>
</dbReference>
<dbReference type="EMBL" id="JAFNEN010000059">
    <property type="protein sequence ID" value="KAG8197033.1"/>
    <property type="molecule type" value="Genomic_DNA"/>
</dbReference>
<dbReference type="AlphaFoldDB" id="A0AAV6VLY1"/>
<comment type="subcellular location">
    <subcellularLocation>
        <location evidence="2">Cytoplasm</location>
    </subcellularLocation>
    <subcellularLocation>
        <location evidence="1">Nucleus</location>
    </subcellularLocation>
</comment>
<dbReference type="InterPro" id="IPR036465">
    <property type="entry name" value="vWFA_dom_sf"/>
</dbReference>
<dbReference type="SUPFAM" id="SSF53300">
    <property type="entry name" value="vWA-like"/>
    <property type="match status" value="1"/>
</dbReference>
<dbReference type="GO" id="GO:0070552">
    <property type="term" value="C:BRISC complex"/>
    <property type="evidence" value="ECO:0007669"/>
    <property type="project" value="InterPro"/>
</dbReference>
<evidence type="ECO:0000256" key="16">
    <source>
        <dbReference type="SAM" id="MobiDB-lite"/>
    </source>
</evidence>
<gene>
    <name evidence="17" type="ORF">JTE90_004302</name>
</gene>
<keyword evidence="6" id="KW-0132">Cell division</keyword>
<evidence type="ECO:0000256" key="6">
    <source>
        <dbReference type="ARBA" id="ARBA00022618"/>
    </source>
</evidence>
<keyword evidence="12" id="KW-0539">Nucleus</keyword>
<dbReference type="GO" id="GO:0051301">
    <property type="term" value="P:cell division"/>
    <property type="evidence" value="ECO:0007669"/>
    <property type="project" value="UniProtKB-KW"/>
</dbReference>
<dbReference type="GO" id="GO:0070531">
    <property type="term" value="C:BRCA1-A complex"/>
    <property type="evidence" value="ECO:0007669"/>
    <property type="project" value="InterPro"/>
</dbReference>
<dbReference type="GO" id="GO:0007095">
    <property type="term" value="P:mitotic G2 DNA damage checkpoint signaling"/>
    <property type="evidence" value="ECO:0007669"/>
    <property type="project" value="TreeGrafter"/>
</dbReference>
<dbReference type="CDD" id="cd21502">
    <property type="entry name" value="vWA_BABAM1"/>
    <property type="match status" value="1"/>
</dbReference>
<dbReference type="PANTHER" id="PTHR15660:SF1">
    <property type="entry name" value="BRISC AND BRCA1-A COMPLEX MEMBER 1"/>
    <property type="match status" value="1"/>
</dbReference>
<evidence type="ECO:0000256" key="3">
    <source>
        <dbReference type="ARBA" id="ARBA00010809"/>
    </source>
</evidence>
<evidence type="ECO:0000313" key="18">
    <source>
        <dbReference type="Proteomes" id="UP000827092"/>
    </source>
</evidence>
<reference evidence="17 18" key="1">
    <citation type="journal article" date="2022" name="Nat. Ecol. Evol.">
        <title>A masculinizing supergene underlies an exaggerated male reproductive morph in a spider.</title>
        <authorList>
            <person name="Hendrickx F."/>
            <person name="De Corte Z."/>
            <person name="Sonet G."/>
            <person name="Van Belleghem S.M."/>
            <person name="Kostlbacher S."/>
            <person name="Vangestel C."/>
        </authorList>
    </citation>
    <scope>NUCLEOTIDE SEQUENCE [LARGE SCALE GENOMIC DNA]</scope>
    <source>
        <strain evidence="17">W744_W776</strain>
    </source>
</reference>
<keyword evidence="8" id="KW-0498">Mitosis</keyword>
<keyword evidence="7" id="KW-0227">DNA damage</keyword>
<feature type="region of interest" description="Disordered" evidence="16">
    <location>
        <begin position="46"/>
        <end position="110"/>
    </location>
</feature>
<evidence type="ECO:0000256" key="2">
    <source>
        <dbReference type="ARBA" id="ARBA00004496"/>
    </source>
</evidence>
<comment type="caution">
    <text evidence="17">The sequence shown here is derived from an EMBL/GenBank/DDBJ whole genome shotgun (WGS) entry which is preliminary data.</text>
</comment>
<evidence type="ECO:0000256" key="7">
    <source>
        <dbReference type="ARBA" id="ARBA00022763"/>
    </source>
</evidence>
<dbReference type="GO" id="GO:0016604">
    <property type="term" value="C:nuclear body"/>
    <property type="evidence" value="ECO:0007669"/>
    <property type="project" value="TreeGrafter"/>
</dbReference>
<protein>
    <recommendedName>
        <fullName evidence="4">BRISC and BRCA1-A complex member 1</fullName>
    </recommendedName>
    <alternativeName>
        <fullName evidence="14">Mediator of RAP80 interactions and targeting subunit of 40 kDa</fullName>
    </alternativeName>
    <alternativeName>
        <fullName evidence="15">New component of the BRCA1-A complex</fullName>
    </alternativeName>
</protein>
<dbReference type="PANTHER" id="PTHR15660">
    <property type="entry name" value="BRISC AND BRCA1-A COMPLEX MEMBER 1"/>
    <property type="match status" value="1"/>
</dbReference>
<evidence type="ECO:0000256" key="10">
    <source>
        <dbReference type="ARBA" id="ARBA00022853"/>
    </source>
</evidence>
<keyword evidence="18" id="KW-1185">Reference proteome</keyword>
<comment type="similarity">
    <text evidence="3">Belongs to the BABAM1 family.</text>
</comment>
<evidence type="ECO:0000256" key="13">
    <source>
        <dbReference type="ARBA" id="ARBA00023306"/>
    </source>
</evidence>
<dbReference type="Proteomes" id="UP000827092">
    <property type="component" value="Unassembled WGS sequence"/>
</dbReference>
<keyword evidence="11" id="KW-0234">DNA repair</keyword>
<organism evidence="17 18">
    <name type="scientific">Oedothorax gibbosus</name>
    <dbReference type="NCBI Taxonomy" id="931172"/>
    <lineage>
        <taxon>Eukaryota</taxon>
        <taxon>Metazoa</taxon>
        <taxon>Ecdysozoa</taxon>
        <taxon>Arthropoda</taxon>
        <taxon>Chelicerata</taxon>
        <taxon>Arachnida</taxon>
        <taxon>Araneae</taxon>
        <taxon>Araneomorphae</taxon>
        <taxon>Entelegynae</taxon>
        <taxon>Araneoidea</taxon>
        <taxon>Linyphiidae</taxon>
        <taxon>Erigoninae</taxon>
        <taxon>Oedothorax</taxon>
    </lineage>
</organism>
<evidence type="ECO:0000256" key="1">
    <source>
        <dbReference type="ARBA" id="ARBA00004123"/>
    </source>
</evidence>
<keyword evidence="10" id="KW-0156">Chromatin regulator</keyword>
<evidence type="ECO:0000256" key="15">
    <source>
        <dbReference type="ARBA" id="ARBA00031038"/>
    </source>
</evidence>
<evidence type="ECO:0000256" key="9">
    <source>
        <dbReference type="ARBA" id="ARBA00022786"/>
    </source>
</evidence>
<dbReference type="GO" id="GO:0006325">
    <property type="term" value="P:chromatin organization"/>
    <property type="evidence" value="ECO:0007669"/>
    <property type="project" value="UniProtKB-KW"/>
</dbReference>
<keyword evidence="9" id="KW-0833">Ubl conjugation pathway</keyword>
<dbReference type="GO" id="GO:0005737">
    <property type="term" value="C:cytoplasm"/>
    <property type="evidence" value="ECO:0007669"/>
    <property type="project" value="UniProtKB-SubCell"/>
</dbReference>
<dbReference type="Gene3D" id="3.40.50.410">
    <property type="entry name" value="von Willebrand factor, type A domain"/>
    <property type="match status" value="1"/>
</dbReference>
<evidence type="ECO:0000256" key="8">
    <source>
        <dbReference type="ARBA" id="ARBA00022776"/>
    </source>
</evidence>
<keyword evidence="13" id="KW-0131">Cell cycle</keyword>
<proteinExistence type="inferred from homology"/>
<accession>A0AAV6VLY1</accession>
<evidence type="ECO:0000256" key="11">
    <source>
        <dbReference type="ARBA" id="ARBA00023204"/>
    </source>
</evidence>
<keyword evidence="5" id="KW-0963">Cytoplasm</keyword>
<evidence type="ECO:0000313" key="17">
    <source>
        <dbReference type="EMBL" id="KAG8197033.1"/>
    </source>
</evidence>
<feature type="compositionally biased region" description="Low complexity" evidence="16">
    <location>
        <begin position="98"/>
        <end position="108"/>
    </location>
</feature>